<protein>
    <submittedName>
        <fullName evidence="1">Uncharacterized protein</fullName>
    </submittedName>
</protein>
<evidence type="ECO:0000313" key="2">
    <source>
        <dbReference type="Proteomes" id="UP000013911"/>
    </source>
</evidence>
<evidence type="ECO:0000313" key="1">
    <source>
        <dbReference type="EMBL" id="EON70685.1"/>
    </source>
</evidence>
<comment type="caution">
    <text evidence="1">The sequence shown here is derived from an EMBL/GenBank/DDBJ whole genome shotgun (WGS) entry which is preliminary data.</text>
</comment>
<sequence length="89" mass="10646">MLIVGSVLLILHFKASLIPDEKEEAKVISQAEQYLREIYPTMEYEITHVLYDRDNQYDSFYYAAVILNIETQHTFMVYENSYTEQRKMI</sequence>
<name>R7Z942_LYSSH</name>
<dbReference type="eggNOG" id="ENOG5033NNI">
    <property type="taxonomic scope" value="Bacteria"/>
</dbReference>
<dbReference type="PATRIC" id="fig|1285586.5.peg.4199"/>
<dbReference type="AlphaFoldDB" id="R7Z942"/>
<dbReference type="HOGENOM" id="CLU_2451043_0_0_9"/>
<dbReference type="EMBL" id="AQPX01000030">
    <property type="protein sequence ID" value="EON70685.1"/>
    <property type="molecule type" value="Genomic_DNA"/>
</dbReference>
<dbReference type="OrthoDB" id="2735604at2"/>
<gene>
    <name evidence="1" type="ORF">H131_20157</name>
</gene>
<organism evidence="1 2">
    <name type="scientific">Lysinibacillus sphaericus OT4b.31</name>
    <dbReference type="NCBI Taxonomy" id="1285586"/>
    <lineage>
        <taxon>Bacteria</taxon>
        <taxon>Bacillati</taxon>
        <taxon>Bacillota</taxon>
        <taxon>Bacilli</taxon>
        <taxon>Bacillales</taxon>
        <taxon>Bacillaceae</taxon>
        <taxon>Lysinibacillus</taxon>
    </lineage>
</organism>
<reference evidence="1 2" key="1">
    <citation type="submission" date="2013-04" db="EMBL/GenBank/DDBJ databases">
        <title>Draft genome of the heavy metal tolerant bacterium Lysinibacillus sphaericus strain OT4b.31.</title>
        <authorList>
            <person name="Pena-Montenegro T.D."/>
            <person name="Dussan J."/>
        </authorList>
    </citation>
    <scope>NUCLEOTIDE SEQUENCE [LARGE SCALE GENOMIC DNA]</scope>
    <source>
        <strain evidence="1 2">OT4b.31</strain>
    </source>
</reference>
<dbReference type="RefSeq" id="WP_010860932.1">
    <property type="nucleotide sequence ID" value="NZ_KB933405.1"/>
</dbReference>
<proteinExistence type="predicted"/>
<dbReference type="Proteomes" id="UP000013911">
    <property type="component" value="Unassembled WGS sequence"/>
</dbReference>
<accession>R7Z942</accession>